<proteinExistence type="evidence at transcript level"/>
<name>I3SEH7_LOTJA</name>
<evidence type="ECO:0000313" key="1">
    <source>
        <dbReference type="EMBL" id="AFK38669.1"/>
    </source>
</evidence>
<protein>
    <submittedName>
        <fullName evidence="1">Uncharacterized protein</fullName>
    </submittedName>
</protein>
<reference evidence="1" key="1">
    <citation type="submission" date="2012-05" db="EMBL/GenBank/DDBJ databases">
        <authorList>
            <person name="Krishnakumar V."/>
            <person name="Cheung F."/>
            <person name="Xiao Y."/>
            <person name="Chan A."/>
            <person name="Moskal W.A."/>
            <person name="Town C.D."/>
        </authorList>
    </citation>
    <scope>NUCLEOTIDE SEQUENCE</scope>
</reference>
<accession>I3SEH7</accession>
<sequence length="61" mass="6520">MVASSPQQASPSSCGNPNMPLLRLTVPLRVVLHPIPNDGEHYLELGVVGGSYGTWVLLVHN</sequence>
<organism evidence="1">
    <name type="scientific">Lotus japonicus</name>
    <name type="common">Lotus corniculatus var. japonicus</name>
    <dbReference type="NCBI Taxonomy" id="34305"/>
    <lineage>
        <taxon>Eukaryota</taxon>
        <taxon>Viridiplantae</taxon>
        <taxon>Streptophyta</taxon>
        <taxon>Embryophyta</taxon>
        <taxon>Tracheophyta</taxon>
        <taxon>Spermatophyta</taxon>
        <taxon>Magnoliopsida</taxon>
        <taxon>eudicotyledons</taxon>
        <taxon>Gunneridae</taxon>
        <taxon>Pentapetalae</taxon>
        <taxon>rosids</taxon>
        <taxon>fabids</taxon>
        <taxon>Fabales</taxon>
        <taxon>Fabaceae</taxon>
        <taxon>Papilionoideae</taxon>
        <taxon>50 kb inversion clade</taxon>
        <taxon>NPAAA clade</taxon>
        <taxon>Hologalegina</taxon>
        <taxon>robinioid clade</taxon>
        <taxon>Loteae</taxon>
        <taxon>Lotus</taxon>
    </lineage>
</organism>
<dbReference type="EMBL" id="BT138874">
    <property type="protein sequence ID" value="AFK38669.1"/>
    <property type="molecule type" value="mRNA"/>
</dbReference>
<dbReference type="AlphaFoldDB" id="I3SEH7"/>